<dbReference type="SUPFAM" id="SSF56672">
    <property type="entry name" value="DNA/RNA polymerases"/>
    <property type="match status" value="1"/>
</dbReference>
<dbReference type="InterPro" id="IPR043502">
    <property type="entry name" value="DNA/RNA_pol_sf"/>
</dbReference>
<keyword evidence="3" id="KW-1185">Reference proteome</keyword>
<accession>A0AAD9Q9W8</accession>
<organism evidence="2 3">
    <name type="scientific">Acropora cervicornis</name>
    <name type="common">Staghorn coral</name>
    <dbReference type="NCBI Taxonomy" id="6130"/>
    <lineage>
        <taxon>Eukaryota</taxon>
        <taxon>Metazoa</taxon>
        <taxon>Cnidaria</taxon>
        <taxon>Anthozoa</taxon>
        <taxon>Hexacorallia</taxon>
        <taxon>Scleractinia</taxon>
        <taxon>Astrocoeniina</taxon>
        <taxon>Acroporidae</taxon>
        <taxon>Acropora</taxon>
    </lineage>
</organism>
<protein>
    <recommendedName>
        <fullName evidence="1">DUF5641 domain-containing protein</fullName>
    </recommendedName>
</protein>
<dbReference type="CDD" id="cd01644">
    <property type="entry name" value="RT_pepA17"/>
    <property type="match status" value="1"/>
</dbReference>
<dbReference type="InterPro" id="IPR012337">
    <property type="entry name" value="RNaseH-like_sf"/>
</dbReference>
<dbReference type="InterPro" id="IPR036397">
    <property type="entry name" value="RNaseH_sf"/>
</dbReference>
<dbReference type="SUPFAM" id="SSF53098">
    <property type="entry name" value="Ribonuclease H-like"/>
    <property type="match status" value="1"/>
</dbReference>
<evidence type="ECO:0000313" key="3">
    <source>
        <dbReference type="Proteomes" id="UP001249851"/>
    </source>
</evidence>
<dbReference type="GO" id="GO:0003676">
    <property type="term" value="F:nucleic acid binding"/>
    <property type="evidence" value="ECO:0007669"/>
    <property type="project" value="InterPro"/>
</dbReference>
<comment type="caution">
    <text evidence="2">The sequence shown here is derived from an EMBL/GenBank/DDBJ whole genome shotgun (WGS) entry which is preliminary data.</text>
</comment>
<dbReference type="PANTHER" id="PTHR47331:SF1">
    <property type="entry name" value="GAG-LIKE PROTEIN"/>
    <property type="match status" value="1"/>
</dbReference>
<dbReference type="InterPro" id="IPR040676">
    <property type="entry name" value="DUF5641"/>
</dbReference>
<dbReference type="Pfam" id="PF18701">
    <property type="entry name" value="DUF5641"/>
    <property type="match status" value="1"/>
</dbReference>
<dbReference type="InterPro" id="IPR008042">
    <property type="entry name" value="Retrotrans_Pao"/>
</dbReference>
<gene>
    <name evidence="2" type="ORF">P5673_020207</name>
</gene>
<dbReference type="PANTHER" id="PTHR47331">
    <property type="entry name" value="PHD-TYPE DOMAIN-CONTAINING PROTEIN"/>
    <property type="match status" value="1"/>
</dbReference>
<feature type="domain" description="DUF5641" evidence="1">
    <location>
        <begin position="975"/>
        <end position="1058"/>
    </location>
</feature>
<dbReference type="EMBL" id="JARQWQ010000049">
    <property type="protein sequence ID" value="KAK2557472.1"/>
    <property type="molecule type" value="Genomic_DNA"/>
</dbReference>
<dbReference type="AlphaFoldDB" id="A0AAD9Q9W8"/>
<reference evidence="2" key="1">
    <citation type="journal article" date="2023" name="G3 (Bethesda)">
        <title>Whole genome assembly and annotation of the endangered Caribbean coral Acropora cervicornis.</title>
        <authorList>
            <person name="Selwyn J.D."/>
            <person name="Vollmer S.V."/>
        </authorList>
    </citation>
    <scope>NUCLEOTIDE SEQUENCE</scope>
    <source>
        <strain evidence="2">K2</strain>
    </source>
</reference>
<name>A0AAD9Q9W8_ACRCE</name>
<dbReference type="GO" id="GO:0006259">
    <property type="term" value="P:DNA metabolic process"/>
    <property type="evidence" value="ECO:0007669"/>
    <property type="project" value="UniProtKB-ARBA"/>
</dbReference>
<dbReference type="Gene3D" id="3.30.420.10">
    <property type="entry name" value="Ribonuclease H-like superfamily/Ribonuclease H"/>
    <property type="match status" value="1"/>
</dbReference>
<proteinExistence type="predicted"/>
<dbReference type="Pfam" id="PF05380">
    <property type="entry name" value="Peptidase_A17"/>
    <property type="match status" value="1"/>
</dbReference>
<evidence type="ECO:0000313" key="2">
    <source>
        <dbReference type="EMBL" id="KAK2557472.1"/>
    </source>
</evidence>
<dbReference type="Proteomes" id="UP001249851">
    <property type="component" value="Unassembled WGS sequence"/>
</dbReference>
<sequence>MGPMGERKKDEHCSVNFLQRTHDINLDSCLLNEKIAAEKIGQAESKLETAMRSESIGSGMQRAPIAKLEQQAVVNIPLTKEEQVEYNIDNETLQRQLEQLWKTDFGDSVVGMKVSPSIEDKMAVNKMEESLRRVGSHFQVALPWRPGCPHLTNNKSMAEQRLQLLKKRLLKDEDLRAKYRTTIQEYVVKGHAQKVPKEELHFKERPVWYLPHHPVTHPLKPGKVRVVFDCAARYCGTSLNQQLLQGPDLTNPLVGVLIRFCQEPIAMAADIEAMFHQVYVDPQDRDALRFLWWPDGDLQKEPEEYRMMKHLFGATSSPSCVNFCLQKTASTYHEEFKPDTIQTVMRNMYVDDLMKSVSSSEAAIKLSTQLRELLMKGGFRLTKWLCNDRDVLVEIPEHERASSVVNLDIEDLPTACTLGLKWNVEADKFIWDVSTKFKHLVETKPVTRRGILAIVSSLFDPLGFIAPYLMKAKLLLQDLCRKKLGWDTAIAEQDRIQWFLWLEDLPKLENLQVDRCFKPKNFAEIKNAQLRIFSDGSRVGYGAVAYLRLVDVFDRIHCSFVMGKARLAPIHEITIPRLELTAAVISVKLSKIIREELEIETNQVNYWTDSTTVLKCLGNDSKRFHTFESNRLTVIRNGSSVSDWRYISRDDNPVDDASKGLRLQEMAKDNRWMNGPTFLWKEDSWPTRIEFPRLKDIDVEVRKESRIYVAAVAQDPLDILIHHYSSWWKLKRAFAWLLRYKQVIRSKTCQESHTERRILDFQVESEVEKWAVVIWRETGERSIDEDLKHPSILPSHHHVTELLIQYHHSKVGHLGQESVLSSLRERFWVVKGRSAGTLARFEVTGSNFTKADKELKDALDEWNQQRISGFCAQRGIEWIFNPPGASHMGGPWERMIRSVRNILRALLKEQVVCDEVLSTVMTEATNILNSRPLTRNSDDPMDEEPLTLNHLLQLRPCASVPPGIFEKEDLHCRRQWRQVQYLANLFWRRWIKEYLPTLQERKKWNEPKENFKVDDLVLLADQLNPRGQWPLARVVEVFKGEDGNVRSAKVITSSTVVKEKEKSK</sequence>
<evidence type="ECO:0000259" key="1">
    <source>
        <dbReference type="Pfam" id="PF18701"/>
    </source>
</evidence>
<reference evidence="2" key="2">
    <citation type="journal article" date="2023" name="Science">
        <title>Genomic signatures of disease resistance in endangered staghorn corals.</title>
        <authorList>
            <person name="Vollmer S.V."/>
            <person name="Selwyn J.D."/>
            <person name="Despard B.A."/>
            <person name="Roesel C.L."/>
        </authorList>
    </citation>
    <scope>NUCLEOTIDE SEQUENCE</scope>
    <source>
        <strain evidence="2">K2</strain>
    </source>
</reference>